<name>A0A0F9D2A3_9ZZZZ</name>
<comment type="caution">
    <text evidence="1">The sequence shown here is derived from an EMBL/GenBank/DDBJ whole genome shotgun (WGS) entry which is preliminary data.</text>
</comment>
<feature type="non-terminal residue" evidence="1">
    <location>
        <position position="86"/>
    </location>
</feature>
<evidence type="ECO:0000313" key="1">
    <source>
        <dbReference type="EMBL" id="KKL11931.1"/>
    </source>
</evidence>
<proteinExistence type="predicted"/>
<gene>
    <name evidence="1" type="ORF">LCGC14_2540850</name>
</gene>
<dbReference type="EMBL" id="LAZR01041461">
    <property type="protein sequence ID" value="KKL11931.1"/>
    <property type="molecule type" value="Genomic_DNA"/>
</dbReference>
<reference evidence="1" key="1">
    <citation type="journal article" date="2015" name="Nature">
        <title>Complex archaea that bridge the gap between prokaryotes and eukaryotes.</title>
        <authorList>
            <person name="Spang A."/>
            <person name="Saw J.H."/>
            <person name="Jorgensen S.L."/>
            <person name="Zaremba-Niedzwiedzka K."/>
            <person name="Martijn J."/>
            <person name="Lind A.E."/>
            <person name="van Eijk R."/>
            <person name="Schleper C."/>
            <person name="Guy L."/>
            <person name="Ettema T.J."/>
        </authorList>
    </citation>
    <scope>NUCLEOTIDE SEQUENCE</scope>
</reference>
<protein>
    <submittedName>
        <fullName evidence="1">Uncharacterized protein</fullName>
    </submittedName>
</protein>
<dbReference type="AlphaFoldDB" id="A0A0F9D2A3"/>
<sequence length="86" mass="9133">MDAPLGVRLLVLVDARNPVLRLVPINAREVVRVAVLQDVLQGVPTHVSKTVPVVALQAVLKIALQAVLMRVSDAPNLVSVSVSRPA</sequence>
<accession>A0A0F9D2A3</accession>
<organism evidence="1">
    <name type="scientific">marine sediment metagenome</name>
    <dbReference type="NCBI Taxonomy" id="412755"/>
    <lineage>
        <taxon>unclassified sequences</taxon>
        <taxon>metagenomes</taxon>
        <taxon>ecological metagenomes</taxon>
    </lineage>
</organism>